<evidence type="ECO:0000256" key="5">
    <source>
        <dbReference type="ARBA" id="ARBA00023163"/>
    </source>
</evidence>
<dbReference type="Pfam" id="PF04545">
    <property type="entry name" value="Sigma70_r4"/>
    <property type="match status" value="1"/>
</dbReference>
<dbReference type="Pfam" id="PF04542">
    <property type="entry name" value="Sigma70_r2"/>
    <property type="match status" value="1"/>
</dbReference>
<keyword evidence="9" id="KW-1185">Reference proteome</keyword>
<dbReference type="InterPro" id="IPR013325">
    <property type="entry name" value="RNA_pol_sigma_r2"/>
</dbReference>
<dbReference type="SUPFAM" id="SSF88946">
    <property type="entry name" value="Sigma2 domain of RNA polymerase sigma factors"/>
    <property type="match status" value="1"/>
</dbReference>
<dbReference type="AlphaFoldDB" id="A0A4Q2L189"/>
<feature type="domain" description="RNA polymerase sigma-70 region 2" evidence="6">
    <location>
        <begin position="100"/>
        <end position="163"/>
    </location>
</feature>
<name>A0A4Q2L189_9MICO</name>
<dbReference type="InterPro" id="IPR014284">
    <property type="entry name" value="RNA_pol_sigma-70_dom"/>
</dbReference>
<evidence type="ECO:0000256" key="2">
    <source>
        <dbReference type="ARBA" id="ARBA00023015"/>
    </source>
</evidence>
<dbReference type="OrthoDB" id="5501064at2"/>
<dbReference type="GO" id="GO:0003677">
    <property type="term" value="F:DNA binding"/>
    <property type="evidence" value="ECO:0007669"/>
    <property type="project" value="UniProtKB-KW"/>
</dbReference>
<dbReference type="InterPro" id="IPR007630">
    <property type="entry name" value="RNA_pol_sigma70_r4"/>
</dbReference>
<evidence type="ECO:0000259" key="6">
    <source>
        <dbReference type="Pfam" id="PF04542"/>
    </source>
</evidence>
<accession>A0A4Q2L189</accession>
<dbReference type="PANTHER" id="PTHR43133:SF8">
    <property type="entry name" value="RNA POLYMERASE SIGMA FACTOR HI_1459-RELATED"/>
    <property type="match status" value="1"/>
</dbReference>
<comment type="caution">
    <text evidence="8">The sequence shown here is derived from an EMBL/GenBank/DDBJ whole genome shotgun (WGS) entry which is preliminary data.</text>
</comment>
<sequence length="264" mass="29090">MLRPVVTLRTAYPLRQPYSVVGIGLGEAAILVDDRIAWRLAVLCSLVMAEIEGALPRSNLRRMPSSRSVPGKGINADAFPAVLLAAQSGASWACTNLWVDHAPAVTAFLRARGSYEPEDLTSEVFLAVFDQLDRFRGGEAEFRTFVFTIAYRRLVDELRKRSKRGHDVEWSDELDARRSPSAEHEAIENLTDASARAVLDGLPPDQRNVMVLRIVADLTVEQVAEILGKRPGAVKALQRRALQTLRKKFSAGRTPTAASGDSRE</sequence>
<dbReference type="Gene3D" id="1.10.10.10">
    <property type="entry name" value="Winged helix-like DNA-binding domain superfamily/Winged helix DNA-binding domain"/>
    <property type="match status" value="1"/>
</dbReference>
<dbReference type="CDD" id="cd06171">
    <property type="entry name" value="Sigma70_r4"/>
    <property type="match status" value="1"/>
</dbReference>
<evidence type="ECO:0000313" key="9">
    <source>
        <dbReference type="Proteomes" id="UP000293865"/>
    </source>
</evidence>
<organism evidence="8 9">
    <name type="scientific">Agromyces albus</name>
    <dbReference type="NCBI Taxonomy" id="205332"/>
    <lineage>
        <taxon>Bacteria</taxon>
        <taxon>Bacillati</taxon>
        <taxon>Actinomycetota</taxon>
        <taxon>Actinomycetes</taxon>
        <taxon>Micrococcales</taxon>
        <taxon>Microbacteriaceae</taxon>
        <taxon>Agromyces</taxon>
    </lineage>
</organism>
<evidence type="ECO:0000256" key="3">
    <source>
        <dbReference type="ARBA" id="ARBA00023082"/>
    </source>
</evidence>
<dbReference type="InterPro" id="IPR007627">
    <property type="entry name" value="RNA_pol_sigma70_r2"/>
</dbReference>
<dbReference type="GO" id="GO:0006352">
    <property type="term" value="P:DNA-templated transcription initiation"/>
    <property type="evidence" value="ECO:0007669"/>
    <property type="project" value="InterPro"/>
</dbReference>
<dbReference type="InterPro" id="IPR036388">
    <property type="entry name" value="WH-like_DNA-bd_sf"/>
</dbReference>
<proteinExistence type="inferred from homology"/>
<dbReference type="InterPro" id="IPR039425">
    <property type="entry name" value="RNA_pol_sigma-70-like"/>
</dbReference>
<reference evidence="8 9" key="1">
    <citation type="submission" date="2019-01" db="EMBL/GenBank/DDBJ databases">
        <title>Agromyces.</title>
        <authorList>
            <person name="Li J."/>
        </authorList>
    </citation>
    <scope>NUCLEOTIDE SEQUENCE [LARGE SCALE GENOMIC DNA]</scope>
    <source>
        <strain evidence="8 9">DSM 15934</strain>
    </source>
</reference>
<dbReference type="InterPro" id="IPR013324">
    <property type="entry name" value="RNA_pol_sigma_r3/r4-like"/>
</dbReference>
<comment type="similarity">
    <text evidence="1">Belongs to the sigma-70 factor family. ECF subfamily.</text>
</comment>
<gene>
    <name evidence="8" type="ORF">ESP51_06670</name>
</gene>
<feature type="domain" description="RNA polymerase sigma-70 region 4" evidence="7">
    <location>
        <begin position="198"/>
        <end position="247"/>
    </location>
</feature>
<dbReference type="Gene3D" id="1.10.1740.10">
    <property type="match status" value="1"/>
</dbReference>
<dbReference type="GO" id="GO:0016987">
    <property type="term" value="F:sigma factor activity"/>
    <property type="evidence" value="ECO:0007669"/>
    <property type="project" value="UniProtKB-KW"/>
</dbReference>
<keyword evidence="3" id="KW-0731">Sigma factor</keyword>
<evidence type="ECO:0000256" key="1">
    <source>
        <dbReference type="ARBA" id="ARBA00010641"/>
    </source>
</evidence>
<dbReference type="PANTHER" id="PTHR43133">
    <property type="entry name" value="RNA POLYMERASE ECF-TYPE SIGMA FACTO"/>
    <property type="match status" value="1"/>
</dbReference>
<keyword evidence="2" id="KW-0805">Transcription regulation</keyword>
<dbReference type="Proteomes" id="UP000293865">
    <property type="component" value="Unassembled WGS sequence"/>
</dbReference>
<evidence type="ECO:0000256" key="4">
    <source>
        <dbReference type="ARBA" id="ARBA00023125"/>
    </source>
</evidence>
<protein>
    <submittedName>
        <fullName evidence="8">Sigma-70 family RNA polymerase sigma factor</fullName>
    </submittedName>
</protein>
<keyword evidence="5" id="KW-0804">Transcription</keyword>
<evidence type="ECO:0000259" key="7">
    <source>
        <dbReference type="Pfam" id="PF04545"/>
    </source>
</evidence>
<dbReference type="NCBIfam" id="TIGR02937">
    <property type="entry name" value="sigma70-ECF"/>
    <property type="match status" value="1"/>
</dbReference>
<dbReference type="SUPFAM" id="SSF88659">
    <property type="entry name" value="Sigma3 and sigma4 domains of RNA polymerase sigma factors"/>
    <property type="match status" value="1"/>
</dbReference>
<evidence type="ECO:0000313" key="8">
    <source>
        <dbReference type="EMBL" id="RXZ71815.1"/>
    </source>
</evidence>
<dbReference type="EMBL" id="SDPN01000009">
    <property type="protein sequence ID" value="RXZ71815.1"/>
    <property type="molecule type" value="Genomic_DNA"/>
</dbReference>
<keyword evidence="4" id="KW-0238">DNA-binding</keyword>